<evidence type="ECO:0000313" key="2">
    <source>
        <dbReference type="EMBL" id="SFZ81277.1"/>
    </source>
</evidence>
<keyword evidence="2" id="KW-0808">Transferase</keyword>
<accession>A0A1K2HUN3</accession>
<dbReference type="InterPro" id="IPR041698">
    <property type="entry name" value="Methyltransf_25"/>
</dbReference>
<evidence type="ECO:0000259" key="1">
    <source>
        <dbReference type="Pfam" id="PF13649"/>
    </source>
</evidence>
<dbReference type="CDD" id="cd02440">
    <property type="entry name" value="AdoMet_MTases"/>
    <property type="match status" value="1"/>
</dbReference>
<dbReference type="RefSeq" id="WP_072338740.1">
    <property type="nucleotide sequence ID" value="NZ_FPKU01000001.1"/>
</dbReference>
<feature type="domain" description="Methyltransferase" evidence="1">
    <location>
        <begin position="38"/>
        <end position="130"/>
    </location>
</feature>
<dbReference type="STRING" id="665118.SAMN02983003_0411"/>
<keyword evidence="2" id="KW-0489">Methyltransferase</keyword>
<keyword evidence="3" id="KW-1185">Reference proteome</keyword>
<gene>
    <name evidence="2" type="ORF">SAMN02983003_0411</name>
</gene>
<sequence length="205" mass="22012">MTAFWDEKFSRGGYYFGEAPNAFLASQKHRLPASGTALAIADGEGRNGVWLAEQGLAVTAIDSSSIGLGKAEDLARRRGVSITTELTDIADYGWPPERFDVVAGIFFQFAPPALRGAIFAGIKRTVKPGGLVLIEGYRPEQLAYRTGGPPQIEHLYTRELLMAAFGDFEILALSAHDSEIFEGSGHAGRSALIDLVARRPTLASG</sequence>
<organism evidence="2 3">
    <name type="scientific">Devosia enhydra</name>
    <dbReference type="NCBI Taxonomy" id="665118"/>
    <lineage>
        <taxon>Bacteria</taxon>
        <taxon>Pseudomonadati</taxon>
        <taxon>Pseudomonadota</taxon>
        <taxon>Alphaproteobacteria</taxon>
        <taxon>Hyphomicrobiales</taxon>
        <taxon>Devosiaceae</taxon>
        <taxon>Devosia</taxon>
    </lineage>
</organism>
<name>A0A1K2HUN3_9HYPH</name>
<dbReference type="SUPFAM" id="SSF53335">
    <property type="entry name" value="S-adenosyl-L-methionine-dependent methyltransferases"/>
    <property type="match status" value="1"/>
</dbReference>
<dbReference type="InterPro" id="IPR029063">
    <property type="entry name" value="SAM-dependent_MTases_sf"/>
</dbReference>
<protein>
    <submittedName>
        <fullName evidence="2">Methyltransferase domain-containing protein</fullName>
    </submittedName>
</protein>
<evidence type="ECO:0000313" key="3">
    <source>
        <dbReference type="Proteomes" id="UP000183447"/>
    </source>
</evidence>
<dbReference type="GO" id="GO:0008168">
    <property type="term" value="F:methyltransferase activity"/>
    <property type="evidence" value="ECO:0007669"/>
    <property type="project" value="UniProtKB-KW"/>
</dbReference>
<dbReference type="Gene3D" id="3.40.50.150">
    <property type="entry name" value="Vaccinia Virus protein VP39"/>
    <property type="match status" value="1"/>
</dbReference>
<proteinExistence type="predicted"/>
<dbReference type="GO" id="GO:0032259">
    <property type="term" value="P:methylation"/>
    <property type="evidence" value="ECO:0007669"/>
    <property type="project" value="UniProtKB-KW"/>
</dbReference>
<dbReference type="AlphaFoldDB" id="A0A1K2HUN3"/>
<dbReference type="OrthoDB" id="9786503at2"/>
<dbReference type="Pfam" id="PF13649">
    <property type="entry name" value="Methyltransf_25"/>
    <property type="match status" value="1"/>
</dbReference>
<dbReference type="EMBL" id="FPKU01000001">
    <property type="protein sequence ID" value="SFZ81277.1"/>
    <property type="molecule type" value="Genomic_DNA"/>
</dbReference>
<reference evidence="2 3" key="1">
    <citation type="submission" date="2016-11" db="EMBL/GenBank/DDBJ databases">
        <authorList>
            <person name="Jaros S."/>
            <person name="Januszkiewicz K."/>
            <person name="Wedrychowicz H."/>
        </authorList>
    </citation>
    <scope>NUCLEOTIDE SEQUENCE [LARGE SCALE GENOMIC DNA]</scope>
    <source>
        <strain evidence="2 3">ATCC 23634</strain>
    </source>
</reference>
<dbReference type="Proteomes" id="UP000183447">
    <property type="component" value="Unassembled WGS sequence"/>
</dbReference>